<comment type="caution">
    <text evidence="1">The sequence shown here is derived from an EMBL/GenBank/DDBJ whole genome shotgun (WGS) entry which is preliminary data.</text>
</comment>
<sequence>MKRTTTPDVITVDEQGRESTVFALKRSCNGCGQPLGDLLDRDLDADGHAVDVRAECPHCRPVAEAERAGCRTWLLTPRTIARVDDDIDQLRVFAKGYWQPGPDGKNRVVGLRIGDGPDRVVARWGDWIIRHPDGRWSVHKAPTGAAS</sequence>
<dbReference type="RefSeq" id="WP_073793149.1">
    <property type="nucleotide sequence ID" value="NZ_LFBV01000009.1"/>
</dbReference>
<dbReference type="AlphaFoldDB" id="A0A1Q4V0W8"/>
<gene>
    <name evidence="1" type="ORF">AB852_28300</name>
</gene>
<name>A0A1Q4V0W8_9ACTN</name>
<accession>A0A1Q4V0W8</accession>
<dbReference type="EMBL" id="LFBV01000009">
    <property type="protein sequence ID" value="OKH91464.1"/>
    <property type="molecule type" value="Genomic_DNA"/>
</dbReference>
<protein>
    <submittedName>
        <fullName evidence="1">Uncharacterized protein</fullName>
    </submittedName>
</protein>
<proteinExistence type="predicted"/>
<organism evidence="1 2">
    <name type="scientific">Streptomyces uncialis</name>
    <dbReference type="NCBI Taxonomy" id="1048205"/>
    <lineage>
        <taxon>Bacteria</taxon>
        <taxon>Bacillati</taxon>
        <taxon>Actinomycetota</taxon>
        <taxon>Actinomycetes</taxon>
        <taxon>Kitasatosporales</taxon>
        <taxon>Streptomycetaceae</taxon>
        <taxon>Streptomyces</taxon>
    </lineage>
</organism>
<dbReference type="Proteomes" id="UP000186455">
    <property type="component" value="Unassembled WGS sequence"/>
</dbReference>
<reference evidence="1 2" key="1">
    <citation type="submission" date="2015-06" db="EMBL/GenBank/DDBJ databases">
        <title>Cloning and characterization of the uncialamcin biosynthetic gene cluster.</title>
        <authorList>
            <person name="Yan X."/>
            <person name="Huang T."/>
            <person name="Ge H."/>
            <person name="Shen B."/>
        </authorList>
    </citation>
    <scope>NUCLEOTIDE SEQUENCE [LARGE SCALE GENOMIC DNA]</scope>
    <source>
        <strain evidence="1 2">DCA2648</strain>
    </source>
</reference>
<dbReference type="STRING" id="1048205.AB852_28300"/>
<evidence type="ECO:0000313" key="2">
    <source>
        <dbReference type="Proteomes" id="UP000186455"/>
    </source>
</evidence>
<evidence type="ECO:0000313" key="1">
    <source>
        <dbReference type="EMBL" id="OKH91464.1"/>
    </source>
</evidence>
<keyword evidence="2" id="KW-1185">Reference proteome</keyword>